<dbReference type="Gene3D" id="1.20.950.20">
    <property type="entry name" value="Transmembrane di-heme cytochromes, Chain C"/>
    <property type="match status" value="1"/>
</dbReference>
<dbReference type="InterPro" id="IPR016174">
    <property type="entry name" value="Di-haem_cyt_TM"/>
</dbReference>
<dbReference type="PANTHER" id="PTHR30485:SF1">
    <property type="entry name" value="CYTOCHROME YDHU-RELATED"/>
    <property type="match status" value="1"/>
</dbReference>
<evidence type="ECO:0000256" key="2">
    <source>
        <dbReference type="ARBA" id="ARBA00022475"/>
    </source>
</evidence>
<name>A0ABQ4TH70_9HYPH</name>
<feature type="domain" description="Cytochrome b561 bacterial/Ni-hydrogenase" evidence="7">
    <location>
        <begin position="28"/>
        <end position="279"/>
    </location>
</feature>
<proteinExistence type="predicted"/>
<dbReference type="SUPFAM" id="SSF81342">
    <property type="entry name" value="Transmembrane di-heme cytochromes"/>
    <property type="match status" value="1"/>
</dbReference>
<dbReference type="InterPro" id="IPR051542">
    <property type="entry name" value="Hydrogenase_cytochrome"/>
</dbReference>
<dbReference type="Pfam" id="PF01292">
    <property type="entry name" value="Ni_hydr_CYTB"/>
    <property type="match status" value="1"/>
</dbReference>
<sequence length="295" mass="32898">MDVEALAASTMPAPTDHTETVRRKWTFRHPLVIRLAHWINVVCLAVLLMSGLQIFNAHPALYWGSKSTFDAPALAITDDQTADGTARGIVQIAGHTFDTTGWLGLSTYQGEDVARAFPAWATLPASQNLATGRRWHFLFAWAFVINGFIYLLYGIGSGQLRRRIIPDGDQIKGFWSSIREHLTLHFPKGEEARRYNVLQKLTYLIVVLGLLPLMVLTGLGMSPGVNAVAPLILDVFGGRQSARTIHFIVVNLLILFVIVHVLLVLVSGVWNNMRSMLTGWYTIEDETTHERRAGR</sequence>
<keyword evidence="9" id="KW-1185">Reference proteome</keyword>
<feature type="transmembrane region" description="Helical" evidence="6">
    <location>
        <begin position="201"/>
        <end position="225"/>
    </location>
</feature>
<reference evidence="8" key="1">
    <citation type="journal article" date="2021" name="Front. Microbiol.">
        <title>Comprehensive Comparative Genomics and Phenotyping of Methylobacterium Species.</title>
        <authorList>
            <person name="Alessa O."/>
            <person name="Ogura Y."/>
            <person name="Fujitani Y."/>
            <person name="Takami H."/>
            <person name="Hayashi T."/>
            <person name="Sahin N."/>
            <person name="Tani A."/>
        </authorList>
    </citation>
    <scope>NUCLEOTIDE SEQUENCE</scope>
    <source>
        <strain evidence="8">DSM 23674</strain>
    </source>
</reference>
<dbReference type="InterPro" id="IPR011577">
    <property type="entry name" value="Cyt_b561_bac/Ni-Hgenase"/>
</dbReference>
<comment type="subcellular location">
    <subcellularLocation>
        <location evidence="1">Cell membrane</location>
        <topology evidence="1">Multi-pass membrane protein</topology>
    </subcellularLocation>
</comment>
<protein>
    <recommendedName>
        <fullName evidence="7">Cytochrome b561 bacterial/Ni-hydrogenase domain-containing protein</fullName>
    </recommendedName>
</protein>
<feature type="transmembrane region" description="Helical" evidence="6">
    <location>
        <begin position="135"/>
        <end position="153"/>
    </location>
</feature>
<feature type="transmembrane region" description="Helical" evidence="6">
    <location>
        <begin position="245"/>
        <end position="266"/>
    </location>
</feature>
<evidence type="ECO:0000256" key="6">
    <source>
        <dbReference type="SAM" id="Phobius"/>
    </source>
</evidence>
<dbReference type="EMBL" id="BPRA01000005">
    <property type="protein sequence ID" value="GJE54749.1"/>
    <property type="molecule type" value="Genomic_DNA"/>
</dbReference>
<keyword evidence="2" id="KW-1003">Cell membrane</keyword>
<organism evidence="8 9">
    <name type="scientific">Methylobacterium thuringiense</name>
    <dbReference type="NCBI Taxonomy" id="1003091"/>
    <lineage>
        <taxon>Bacteria</taxon>
        <taxon>Pseudomonadati</taxon>
        <taxon>Pseudomonadota</taxon>
        <taxon>Alphaproteobacteria</taxon>
        <taxon>Hyphomicrobiales</taxon>
        <taxon>Methylobacteriaceae</taxon>
        <taxon>Methylobacterium</taxon>
    </lineage>
</organism>
<evidence type="ECO:0000313" key="9">
    <source>
        <dbReference type="Proteomes" id="UP001055101"/>
    </source>
</evidence>
<keyword evidence="5 6" id="KW-0472">Membrane</keyword>
<accession>A0ABQ4TH70</accession>
<dbReference type="Proteomes" id="UP001055101">
    <property type="component" value="Unassembled WGS sequence"/>
</dbReference>
<feature type="transmembrane region" description="Helical" evidence="6">
    <location>
        <begin position="31"/>
        <end position="55"/>
    </location>
</feature>
<evidence type="ECO:0000256" key="5">
    <source>
        <dbReference type="ARBA" id="ARBA00023136"/>
    </source>
</evidence>
<keyword evidence="3 6" id="KW-0812">Transmembrane</keyword>
<comment type="caution">
    <text evidence="8">The sequence shown here is derived from an EMBL/GenBank/DDBJ whole genome shotgun (WGS) entry which is preliminary data.</text>
</comment>
<evidence type="ECO:0000259" key="7">
    <source>
        <dbReference type="Pfam" id="PF01292"/>
    </source>
</evidence>
<evidence type="ECO:0000313" key="8">
    <source>
        <dbReference type="EMBL" id="GJE54749.1"/>
    </source>
</evidence>
<gene>
    <name evidence="8" type="primary">yedZ1</name>
    <name evidence="8" type="ORF">EKPJFOCH_1231</name>
</gene>
<evidence type="ECO:0000256" key="3">
    <source>
        <dbReference type="ARBA" id="ARBA00022692"/>
    </source>
</evidence>
<dbReference type="PANTHER" id="PTHR30485">
    <property type="entry name" value="NI/FE-HYDROGENASE 1 B-TYPE CYTOCHROME SUBUNIT"/>
    <property type="match status" value="1"/>
</dbReference>
<evidence type="ECO:0000256" key="1">
    <source>
        <dbReference type="ARBA" id="ARBA00004651"/>
    </source>
</evidence>
<keyword evidence="4 6" id="KW-1133">Transmembrane helix</keyword>
<evidence type="ECO:0000256" key="4">
    <source>
        <dbReference type="ARBA" id="ARBA00022989"/>
    </source>
</evidence>
<reference evidence="8" key="2">
    <citation type="submission" date="2021-08" db="EMBL/GenBank/DDBJ databases">
        <authorList>
            <person name="Tani A."/>
            <person name="Ola A."/>
            <person name="Ogura Y."/>
            <person name="Katsura K."/>
            <person name="Hayashi T."/>
        </authorList>
    </citation>
    <scope>NUCLEOTIDE SEQUENCE</scope>
    <source>
        <strain evidence="8">DSM 23674</strain>
    </source>
</reference>